<evidence type="ECO:0000313" key="1">
    <source>
        <dbReference type="EMBL" id="MFF3668520.1"/>
    </source>
</evidence>
<gene>
    <name evidence="1" type="ORF">ACFYXI_23320</name>
</gene>
<protein>
    <submittedName>
        <fullName evidence="1">Uncharacterized protein</fullName>
    </submittedName>
</protein>
<reference evidence="1 2" key="1">
    <citation type="submission" date="2024-10" db="EMBL/GenBank/DDBJ databases">
        <title>The Natural Products Discovery Center: Release of the First 8490 Sequenced Strains for Exploring Actinobacteria Biosynthetic Diversity.</title>
        <authorList>
            <person name="Kalkreuter E."/>
            <person name="Kautsar S.A."/>
            <person name="Yang D."/>
            <person name="Bader C.D."/>
            <person name="Teijaro C.N."/>
            <person name="Fluegel L."/>
            <person name="Davis C.M."/>
            <person name="Simpson J.R."/>
            <person name="Lauterbach L."/>
            <person name="Steele A.D."/>
            <person name="Gui C."/>
            <person name="Meng S."/>
            <person name="Li G."/>
            <person name="Viehrig K."/>
            <person name="Ye F."/>
            <person name="Su P."/>
            <person name="Kiefer A.F."/>
            <person name="Nichols A."/>
            <person name="Cepeda A.J."/>
            <person name="Yan W."/>
            <person name="Fan B."/>
            <person name="Jiang Y."/>
            <person name="Adhikari A."/>
            <person name="Zheng C.-J."/>
            <person name="Schuster L."/>
            <person name="Cowan T.M."/>
            <person name="Smanski M.J."/>
            <person name="Chevrette M.G."/>
            <person name="De Carvalho L.P.S."/>
            <person name="Shen B."/>
        </authorList>
    </citation>
    <scope>NUCLEOTIDE SEQUENCE [LARGE SCALE GENOMIC DNA]</scope>
    <source>
        <strain evidence="1 2">NPDC002173</strain>
    </source>
</reference>
<dbReference type="Proteomes" id="UP001602013">
    <property type="component" value="Unassembled WGS sequence"/>
</dbReference>
<dbReference type="EMBL" id="JBIASD010000015">
    <property type="protein sequence ID" value="MFF3668520.1"/>
    <property type="molecule type" value="Genomic_DNA"/>
</dbReference>
<proteinExistence type="predicted"/>
<name>A0ABW6SXY4_9ACTN</name>
<accession>A0ABW6SXY4</accession>
<keyword evidence="2" id="KW-1185">Reference proteome</keyword>
<dbReference type="RefSeq" id="WP_387414095.1">
    <property type="nucleotide sequence ID" value="NZ_JBIASD010000015.1"/>
</dbReference>
<comment type="caution">
    <text evidence="1">The sequence shown here is derived from an EMBL/GenBank/DDBJ whole genome shotgun (WGS) entry which is preliminary data.</text>
</comment>
<evidence type="ECO:0000313" key="2">
    <source>
        <dbReference type="Proteomes" id="UP001602013"/>
    </source>
</evidence>
<organism evidence="1 2">
    <name type="scientific">Microtetraspora malaysiensis</name>
    <dbReference type="NCBI Taxonomy" id="161358"/>
    <lineage>
        <taxon>Bacteria</taxon>
        <taxon>Bacillati</taxon>
        <taxon>Actinomycetota</taxon>
        <taxon>Actinomycetes</taxon>
        <taxon>Streptosporangiales</taxon>
        <taxon>Streptosporangiaceae</taxon>
        <taxon>Microtetraspora</taxon>
    </lineage>
</organism>
<sequence length="56" mass="6566">MENLPAGWLDAIEHDVWVDPAERRFIQELLAHMYELEPRSSAKDWAIRKRPAGRHG</sequence>